<dbReference type="SUPFAM" id="SSF52540">
    <property type="entry name" value="P-loop containing nucleoside triphosphate hydrolases"/>
    <property type="match status" value="1"/>
</dbReference>
<reference evidence="5" key="2">
    <citation type="submission" date="2025-09" db="UniProtKB">
        <authorList>
            <consortium name="Ensembl"/>
        </authorList>
    </citation>
    <scope>IDENTIFICATION</scope>
</reference>
<dbReference type="GO" id="GO:0006139">
    <property type="term" value="P:nucleobase-containing compound metabolic process"/>
    <property type="evidence" value="ECO:0007669"/>
    <property type="project" value="InterPro"/>
</dbReference>
<dbReference type="CDD" id="cd22979">
    <property type="entry name" value="DD_AK8"/>
    <property type="match status" value="1"/>
</dbReference>
<dbReference type="Proteomes" id="UP000261580">
    <property type="component" value="Unassembled WGS sequence"/>
</dbReference>
<comment type="similarity">
    <text evidence="4">Belongs to the adenylate kinase family.</text>
</comment>
<evidence type="ECO:0000313" key="6">
    <source>
        <dbReference type="Proteomes" id="UP000261580"/>
    </source>
</evidence>
<organism evidence="5 6">
    <name type="scientific">Neolamprologus brichardi</name>
    <name type="common">Fairy cichlid</name>
    <name type="synonym">Lamprologus brichardi</name>
    <dbReference type="NCBI Taxonomy" id="32507"/>
    <lineage>
        <taxon>Eukaryota</taxon>
        <taxon>Metazoa</taxon>
        <taxon>Chordata</taxon>
        <taxon>Craniata</taxon>
        <taxon>Vertebrata</taxon>
        <taxon>Euteleostomi</taxon>
        <taxon>Actinopterygii</taxon>
        <taxon>Neopterygii</taxon>
        <taxon>Teleostei</taxon>
        <taxon>Neoteleostei</taxon>
        <taxon>Acanthomorphata</taxon>
        <taxon>Ovalentaria</taxon>
        <taxon>Cichlomorphae</taxon>
        <taxon>Cichliformes</taxon>
        <taxon>Cichlidae</taxon>
        <taxon>African cichlids</taxon>
        <taxon>Pseudocrenilabrinae</taxon>
        <taxon>Lamprologini</taxon>
        <taxon>Neolamprologus</taxon>
    </lineage>
</organism>
<proteinExistence type="inferred from homology"/>
<dbReference type="InterPro" id="IPR027417">
    <property type="entry name" value="P-loop_NTPase"/>
</dbReference>
<dbReference type="InterPro" id="IPR000850">
    <property type="entry name" value="Adenylat/UMP-CMP_kin"/>
</dbReference>
<keyword evidence="6" id="KW-1185">Reference proteome</keyword>
<evidence type="ECO:0000256" key="4">
    <source>
        <dbReference type="RuleBase" id="RU003330"/>
    </source>
</evidence>
<dbReference type="GeneTree" id="ENSGT00940000164784"/>
<dbReference type="PANTHER" id="PTHR23359">
    <property type="entry name" value="NUCLEOTIDE KINASE"/>
    <property type="match status" value="1"/>
</dbReference>
<dbReference type="CDD" id="cd01428">
    <property type="entry name" value="ADK"/>
    <property type="match status" value="1"/>
</dbReference>
<dbReference type="GO" id="GO:0019205">
    <property type="term" value="F:nucleobase-containing compound kinase activity"/>
    <property type="evidence" value="ECO:0007669"/>
    <property type="project" value="InterPro"/>
</dbReference>
<reference evidence="5" key="1">
    <citation type="submission" date="2025-08" db="UniProtKB">
        <authorList>
            <consortium name="Ensembl"/>
        </authorList>
    </citation>
    <scope>IDENTIFICATION</scope>
</reference>
<dbReference type="Gene3D" id="3.40.50.300">
    <property type="entry name" value="P-loop containing nucleotide triphosphate hydrolases"/>
    <property type="match status" value="1"/>
</dbReference>
<keyword evidence="3 4" id="KW-0418">Kinase</keyword>
<dbReference type="PRINTS" id="PR00094">
    <property type="entry name" value="ADENYLTKNASE"/>
</dbReference>
<dbReference type="GO" id="GO:0005524">
    <property type="term" value="F:ATP binding"/>
    <property type="evidence" value="ECO:0007669"/>
    <property type="project" value="InterPro"/>
</dbReference>
<accession>A0A3Q4NBW6</accession>
<protein>
    <submittedName>
        <fullName evidence="5">Uncharacterized protein</fullName>
    </submittedName>
</protein>
<name>A0A3Q4NBW6_NEOBR</name>
<keyword evidence="2" id="KW-0547">Nucleotide-binding</keyword>
<dbReference type="STRING" id="32507.ENSNBRP00000032039"/>
<sequence>MDETVRPLRIPPQAFVYADKHNVAQLVQVKVQLLVIDQPVDPISYLIGLLQRSSDDVPRVIVLGPPAVGKHTVVSSSERGKLSADLRLLVYVSSSSMFFGGFSSGQKAERRAESCSRDRRQFTAVPIRAEPRSFCDLPADSGKALTGVCVCFLLVLAFVRTRQRSRTPRILLLGPPGSGKSRQAQLLSEKYGMVDVSCGRLLRSVAAAGSSGGAEVQAYLDGGRPVPDSLLLQVLEERLSRPDCTRGGWILHGFPCDLQQARSLQESHQQPNRVFFLELTDDVCLERLSLRATDPVSGQRSGTFNLLQPSDLPVTGKFPLQGEHVCISLSAL</sequence>
<evidence type="ECO:0000256" key="1">
    <source>
        <dbReference type="ARBA" id="ARBA00022679"/>
    </source>
</evidence>
<dbReference type="AlphaFoldDB" id="A0A3Q4NBW6"/>
<dbReference type="Bgee" id="ENSNBRG00000024319">
    <property type="expression patterns" value="Expressed in testis and 2 other cell types or tissues"/>
</dbReference>
<evidence type="ECO:0000256" key="2">
    <source>
        <dbReference type="ARBA" id="ARBA00022741"/>
    </source>
</evidence>
<keyword evidence="1 4" id="KW-0808">Transferase</keyword>
<evidence type="ECO:0000313" key="5">
    <source>
        <dbReference type="Ensembl" id="ENSNBRP00000032039.1"/>
    </source>
</evidence>
<dbReference type="Pfam" id="PF00406">
    <property type="entry name" value="ADK"/>
    <property type="match status" value="1"/>
</dbReference>
<evidence type="ECO:0000256" key="3">
    <source>
        <dbReference type="ARBA" id="ARBA00022777"/>
    </source>
</evidence>
<dbReference type="Ensembl" id="ENSNBRT00000032847.1">
    <property type="protein sequence ID" value="ENSNBRP00000032039.1"/>
    <property type="gene ID" value="ENSNBRG00000024319.1"/>
</dbReference>